<dbReference type="Proteomes" id="UP001241092">
    <property type="component" value="Chromosome"/>
</dbReference>
<accession>A0AAI8XK85</accession>
<protein>
    <submittedName>
        <fullName evidence="1">Uncharacterized protein</fullName>
    </submittedName>
</protein>
<dbReference type="RefSeq" id="WP_229480404.1">
    <property type="nucleotide sequence ID" value="NZ_AP027452.1"/>
</dbReference>
<sequence>MPVLVIAVVVGLTVGGVVVWRSVRGTNAHIDATIGTPKDLLIAFSLEKKPVPGWKVSAADIGLPPEVGVGSLFASTKDKAYFITDRTDSQGLSPAGWVYGVDIHSGKLLFQPIELTGFRGNPLGDCYGNGPGTAVCLAEGDPEVGLAQLIWIIDLEQGKVTFTGPTDLFPQGESASDKYVVAAIGNYLGETRLVARREGEGVYGLGPNGERTWFVPGGGSIFNPGYLQVSDIPAQTVAMQNPLPSDPEAPYRMFSALDGADLTPTPPEGTIIRKALVYNGGFAYSFQESGKGDGLLFYDTAGQLVARYLDENYDLTPVENQVMPMARLRSKPAKWQVFSAAGDLVTSIPAPTPGIYFRVIGDKIYLDQGGTDDRWQQWDLSTGESGPVCQLGLSHDYVGSDGSIVIVGGGLESNTVRAVDPSTCAIAWELTEQETGEWLRLWKVGTGLVQRTRYELTELRAG</sequence>
<evidence type="ECO:0000313" key="1">
    <source>
        <dbReference type="EMBL" id="BDY28269.1"/>
    </source>
</evidence>
<name>A0AAI8XK85_MYCME</name>
<dbReference type="EMBL" id="AP027452">
    <property type="protein sequence ID" value="BDY28269.1"/>
    <property type="molecule type" value="Genomic_DNA"/>
</dbReference>
<organism evidence="1 2">
    <name type="scientific">Mycolicibacterium mageritense</name>
    <name type="common">Mycobacterium mageritense</name>
    <dbReference type="NCBI Taxonomy" id="53462"/>
    <lineage>
        <taxon>Bacteria</taxon>
        <taxon>Bacillati</taxon>
        <taxon>Actinomycetota</taxon>
        <taxon>Actinomycetes</taxon>
        <taxon>Mycobacteriales</taxon>
        <taxon>Mycobacteriaceae</taxon>
        <taxon>Mycolicibacterium</taxon>
    </lineage>
</organism>
<evidence type="ECO:0000313" key="2">
    <source>
        <dbReference type="Proteomes" id="UP001241092"/>
    </source>
</evidence>
<dbReference type="AlphaFoldDB" id="A0AAI8XK85"/>
<gene>
    <name evidence="1" type="ORF">hbim_02200</name>
</gene>
<reference evidence="1" key="1">
    <citation type="submission" date="2023-03" db="EMBL/GenBank/DDBJ databases">
        <title>Draft genome sequence of a Mycolicibacterium mageritense strain H4_3_1 isolated from a hybrid biological-inorganic system reactor.</title>
        <authorList>
            <person name="Feng X."/>
            <person name="Kazama D."/>
            <person name="Sato K."/>
            <person name="Kobayashi H."/>
        </authorList>
    </citation>
    <scope>NUCLEOTIDE SEQUENCE</scope>
    <source>
        <strain evidence="1">H4_3_1</strain>
    </source>
</reference>
<dbReference type="SUPFAM" id="SSF50969">
    <property type="entry name" value="YVTN repeat-like/Quinoprotein amine dehydrogenase"/>
    <property type="match status" value="1"/>
</dbReference>
<dbReference type="InterPro" id="IPR011044">
    <property type="entry name" value="Quino_amine_DH_bsu"/>
</dbReference>
<proteinExistence type="predicted"/>